<feature type="signal peptide" evidence="1">
    <location>
        <begin position="1"/>
        <end position="25"/>
    </location>
</feature>
<proteinExistence type="predicted"/>
<dbReference type="EMBL" id="VUJV01000001">
    <property type="protein sequence ID" value="KAA1421370.1"/>
    <property type="molecule type" value="Genomic_DNA"/>
</dbReference>
<dbReference type="AlphaFoldDB" id="A0A5B1LNL6"/>
<organism evidence="3 4">
    <name type="scientific">Nocardioides humilatus</name>
    <dbReference type="NCBI Taxonomy" id="2607660"/>
    <lineage>
        <taxon>Bacteria</taxon>
        <taxon>Bacillati</taxon>
        <taxon>Actinomycetota</taxon>
        <taxon>Actinomycetes</taxon>
        <taxon>Propionibacteriales</taxon>
        <taxon>Nocardioidaceae</taxon>
        <taxon>Nocardioides</taxon>
    </lineage>
</organism>
<keyword evidence="1" id="KW-0732">Signal</keyword>
<dbReference type="Pfam" id="PF22599">
    <property type="entry name" value="SecDF_P1_head"/>
    <property type="match status" value="1"/>
</dbReference>
<reference evidence="3 4" key="2">
    <citation type="submission" date="2019-09" db="EMBL/GenBank/DDBJ databases">
        <authorList>
            <person name="Jin C."/>
        </authorList>
    </citation>
    <scope>NUCLEOTIDE SEQUENCE [LARGE SCALE GENOMIC DNA]</scope>
    <source>
        <strain evidence="3 4">BN130099</strain>
    </source>
</reference>
<gene>
    <name evidence="3" type="ORF">F0U44_03455</name>
</gene>
<dbReference type="Gene3D" id="3.30.1360.200">
    <property type="match status" value="1"/>
</dbReference>
<evidence type="ECO:0000256" key="1">
    <source>
        <dbReference type="SAM" id="SignalP"/>
    </source>
</evidence>
<dbReference type="PROSITE" id="PS51257">
    <property type="entry name" value="PROKAR_LIPOPROTEIN"/>
    <property type="match status" value="1"/>
</dbReference>
<feature type="domain" description="SecDF P1 head subdomain" evidence="2">
    <location>
        <begin position="118"/>
        <end position="202"/>
    </location>
</feature>
<protein>
    <recommendedName>
        <fullName evidence="2">SecDF P1 head subdomain domain-containing protein</fullName>
    </recommendedName>
</protein>
<evidence type="ECO:0000259" key="2">
    <source>
        <dbReference type="Pfam" id="PF22599"/>
    </source>
</evidence>
<feature type="chain" id="PRO_5038808913" description="SecDF P1 head subdomain domain-containing protein" evidence="1">
    <location>
        <begin position="26"/>
        <end position="204"/>
    </location>
</feature>
<name>A0A5B1LNL6_9ACTN</name>
<sequence>MLSLSRSRRALGALAALALPLALGACSGDEPKKKADPVAEAASHSSVEFRRVVSSTSGQKQCTSAPDAPSADACAALKDFACPTEPEDLDDDYLLVCGTDAYEREGFLLGKTEISRGIGSAEAGKPESADGWVIDVVLTDDAGATLEQLTEELSGTGRQIALVVDGRVVTTIAPYDTITDGRLRITLGDTTAAKAADLATRLAS</sequence>
<evidence type="ECO:0000313" key="4">
    <source>
        <dbReference type="Proteomes" id="UP000325003"/>
    </source>
</evidence>
<evidence type="ECO:0000313" key="3">
    <source>
        <dbReference type="EMBL" id="KAA1421370.1"/>
    </source>
</evidence>
<reference evidence="3 4" key="1">
    <citation type="submission" date="2019-09" db="EMBL/GenBank/DDBJ databases">
        <title>Nocardioides panacisoli sp. nov., isolated from the soil of a ginseng field.</title>
        <authorList>
            <person name="Cho C."/>
        </authorList>
    </citation>
    <scope>NUCLEOTIDE SEQUENCE [LARGE SCALE GENOMIC DNA]</scope>
    <source>
        <strain evidence="3 4">BN130099</strain>
    </source>
</reference>
<dbReference type="RefSeq" id="WP_149726831.1">
    <property type="nucleotide sequence ID" value="NZ_VUJV01000001.1"/>
</dbReference>
<dbReference type="InterPro" id="IPR054384">
    <property type="entry name" value="SecDF_P1_head"/>
</dbReference>
<dbReference type="Proteomes" id="UP000325003">
    <property type="component" value="Unassembled WGS sequence"/>
</dbReference>
<accession>A0A5B1LNL6</accession>
<keyword evidence="4" id="KW-1185">Reference proteome</keyword>
<comment type="caution">
    <text evidence="3">The sequence shown here is derived from an EMBL/GenBank/DDBJ whole genome shotgun (WGS) entry which is preliminary data.</text>
</comment>